<dbReference type="Gene3D" id="1.10.10.60">
    <property type="entry name" value="Homeodomain-like"/>
    <property type="match status" value="2"/>
</dbReference>
<dbReference type="SMART" id="SM00342">
    <property type="entry name" value="HTH_ARAC"/>
    <property type="match status" value="1"/>
</dbReference>
<feature type="compositionally biased region" description="Polar residues" evidence="8">
    <location>
        <begin position="339"/>
        <end position="358"/>
    </location>
</feature>
<dbReference type="InterPro" id="IPR020449">
    <property type="entry name" value="Tscrpt_reg_AraC-type_HTH"/>
</dbReference>
<keyword evidence="6" id="KW-0238">DNA-binding</keyword>
<keyword evidence="5" id="KW-0805">Transcription regulation</keyword>
<feature type="domain" description="Fe/B12 periplasmic-binding" evidence="10">
    <location>
        <begin position="383"/>
        <end position="638"/>
    </location>
</feature>
<dbReference type="Gene3D" id="3.40.50.1980">
    <property type="entry name" value="Nitrogenase molybdenum iron protein domain"/>
    <property type="match status" value="2"/>
</dbReference>
<evidence type="ECO:0000256" key="7">
    <source>
        <dbReference type="ARBA" id="ARBA00023163"/>
    </source>
</evidence>
<comment type="similarity">
    <text evidence="2">Belongs to the bacterial solute-binding protein 8 family.</text>
</comment>
<dbReference type="GO" id="GO:0030288">
    <property type="term" value="C:outer membrane-bounded periplasmic space"/>
    <property type="evidence" value="ECO:0007669"/>
    <property type="project" value="TreeGrafter"/>
</dbReference>
<evidence type="ECO:0000259" key="9">
    <source>
        <dbReference type="PROSITE" id="PS01124"/>
    </source>
</evidence>
<keyword evidence="4" id="KW-0732">Signal</keyword>
<dbReference type="Pfam" id="PF12833">
    <property type="entry name" value="HTH_18"/>
    <property type="match status" value="1"/>
</dbReference>
<dbReference type="InterPro" id="IPR018062">
    <property type="entry name" value="HTH_AraC-typ_CS"/>
</dbReference>
<evidence type="ECO:0000256" key="4">
    <source>
        <dbReference type="ARBA" id="ARBA00022729"/>
    </source>
</evidence>
<dbReference type="OrthoDB" id="2652069at2"/>
<dbReference type="EMBL" id="QRDZ01000035">
    <property type="protein sequence ID" value="RED57939.1"/>
    <property type="molecule type" value="Genomic_DNA"/>
</dbReference>
<dbReference type="GO" id="GO:0043565">
    <property type="term" value="F:sequence-specific DNA binding"/>
    <property type="evidence" value="ECO:0007669"/>
    <property type="project" value="InterPro"/>
</dbReference>
<evidence type="ECO:0000313" key="12">
    <source>
        <dbReference type="Proteomes" id="UP000256977"/>
    </source>
</evidence>
<dbReference type="InterPro" id="IPR009057">
    <property type="entry name" value="Homeodomain-like_sf"/>
</dbReference>
<organism evidence="11 12">
    <name type="scientific">Cohnella phaseoli</name>
    <dbReference type="NCBI Taxonomy" id="456490"/>
    <lineage>
        <taxon>Bacteria</taxon>
        <taxon>Bacillati</taxon>
        <taxon>Bacillota</taxon>
        <taxon>Bacilli</taxon>
        <taxon>Bacillales</taxon>
        <taxon>Paenibacillaceae</taxon>
        <taxon>Cohnella</taxon>
    </lineage>
</organism>
<dbReference type="PANTHER" id="PTHR30532">
    <property type="entry name" value="IRON III DICITRATE-BINDING PERIPLASMIC PROTEIN"/>
    <property type="match status" value="1"/>
</dbReference>
<dbReference type="SUPFAM" id="SSF46689">
    <property type="entry name" value="Homeodomain-like"/>
    <property type="match status" value="2"/>
</dbReference>
<evidence type="ECO:0000256" key="8">
    <source>
        <dbReference type="SAM" id="MobiDB-lite"/>
    </source>
</evidence>
<feature type="domain" description="HTH araC/xylS-type" evidence="9">
    <location>
        <begin position="168"/>
        <end position="266"/>
    </location>
</feature>
<dbReference type="GO" id="GO:0003700">
    <property type="term" value="F:DNA-binding transcription factor activity"/>
    <property type="evidence" value="ECO:0007669"/>
    <property type="project" value="InterPro"/>
</dbReference>
<evidence type="ECO:0000313" key="11">
    <source>
        <dbReference type="EMBL" id="RED57939.1"/>
    </source>
</evidence>
<evidence type="ECO:0000256" key="3">
    <source>
        <dbReference type="ARBA" id="ARBA00022448"/>
    </source>
</evidence>
<dbReference type="Proteomes" id="UP000256977">
    <property type="component" value="Unassembled WGS sequence"/>
</dbReference>
<dbReference type="PROSITE" id="PS50983">
    <property type="entry name" value="FE_B12_PBP"/>
    <property type="match status" value="1"/>
</dbReference>
<dbReference type="SUPFAM" id="SSF53807">
    <property type="entry name" value="Helical backbone' metal receptor"/>
    <property type="match status" value="1"/>
</dbReference>
<accession>A0A3D9I8S5</accession>
<name>A0A3D9I8S5_9BACL</name>
<dbReference type="AlphaFoldDB" id="A0A3D9I8S5"/>
<dbReference type="InterPro" id="IPR051313">
    <property type="entry name" value="Bact_iron-sidero_bind"/>
</dbReference>
<feature type="region of interest" description="Disordered" evidence="8">
    <location>
        <begin position="339"/>
        <end position="363"/>
    </location>
</feature>
<dbReference type="PRINTS" id="PR00032">
    <property type="entry name" value="HTHARAC"/>
</dbReference>
<dbReference type="PROSITE" id="PS00041">
    <property type="entry name" value="HTH_ARAC_FAMILY_1"/>
    <property type="match status" value="1"/>
</dbReference>
<gene>
    <name evidence="11" type="ORF">DFP98_13536</name>
</gene>
<keyword evidence="7" id="KW-0804">Transcription</keyword>
<evidence type="ECO:0000256" key="5">
    <source>
        <dbReference type="ARBA" id="ARBA00023015"/>
    </source>
</evidence>
<dbReference type="InterPro" id="IPR002491">
    <property type="entry name" value="ABC_transptr_periplasmic_BD"/>
</dbReference>
<sequence length="638" mass="71225">MEWEAHIERWGRAAVRLLDIRQLRVESGTDPERYEAHTSFFLVTTQGEANVSLSGTVYRARSPHILHGGKGSELNFMPLGNDFACYLMLYQAECESQEDLQSFRMSYTFTPYAMLPLLEKCQAMSRLWQQASPLDKLQAQSAFLPFVYEVMRQIRTSAAENSKPNLVSQAIHYIQDHYKEPITAEELAGFYGCSTSYLSRLFKNQIRVGPIDYLIHVRIHKSKQLLLKSEARIQEIASSVGYADVYYFSRLFKKHTGRSPLQFREDNRKAVQNNPLQLLKSSIVSRMSVSHNDNENYYQSFREGDTSMFRFSRPSFGAMMLLCTSLILSACQTGSNTGDNTGSNAGTPPATQSASTGAATDETAAKTRTYKHLNGETEIPVKPQRVVSLFHLGELMALGVKPVGATTFILSNPMLSDVSGIEDVGVPPDAEKILSLAPDLIVTTAPFAEVVEGGYEALSQIAPTIVVEQYNDPIKDVEMFGDILGKQEEAKQWNEAFATKIAEYKEKISPIVGADETFSILNVRKDAVFIYGDTNMGGNIIYKYLGLKPTDKVKTDVINGETWEISSEVIPDFIGDRLFLAVNEGAEEHVKEVEKLIQNSPAGKTGKIYRLDFNQFLPSDPISVEQQLDIISNLLAEK</sequence>
<dbReference type="Pfam" id="PF01497">
    <property type="entry name" value="Peripla_BP_2"/>
    <property type="match status" value="1"/>
</dbReference>
<dbReference type="PANTHER" id="PTHR30532:SF26">
    <property type="entry name" value="IRON(3+)-HYDROXAMATE-BINDING PROTEIN FHUD"/>
    <property type="match status" value="1"/>
</dbReference>
<proteinExistence type="inferred from homology"/>
<comment type="caution">
    <text evidence="11">The sequence shown here is derived from an EMBL/GenBank/DDBJ whole genome shotgun (WGS) entry which is preliminary data.</text>
</comment>
<evidence type="ECO:0000259" key="10">
    <source>
        <dbReference type="PROSITE" id="PS50983"/>
    </source>
</evidence>
<reference evidence="11 12" key="1">
    <citation type="submission" date="2018-07" db="EMBL/GenBank/DDBJ databases">
        <title>Genomic Encyclopedia of Type Strains, Phase III (KMG-III): the genomes of soil and plant-associated and newly described type strains.</title>
        <authorList>
            <person name="Whitman W."/>
        </authorList>
    </citation>
    <scope>NUCLEOTIDE SEQUENCE [LARGE SCALE GENOMIC DNA]</scope>
    <source>
        <strain evidence="11 12">CECT 7287</strain>
    </source>
</reference>
<protein>
    <submittedName>
        <fullName evidence="11">Iron complex transport system substrate-binding protein</fullName>
    </submittedName>
</protein>
<keyword evidence="3" id="KW-0813">Transport</keyword>
<evidence type="ECO:0000256" key="2">
    <source>
        <dbReference type="ARBA" id="ARBA00008814"/>
    </source>
</evidence>
<evidence type="ECO:0000256" key="1">
    <source>
        <dbReference type="ARBA" id="ARBA00004196"/>
    </source>
</evidence>
<comment type="subcellular location">
    <subcellularLocation>
        <location evidence="1">Cell envelope</location>
    </subcellularLocation>
</comment>
<dbReference type="GO" id="GO:1901678">
    <property type="term" value="P:iron coordination entity transport"/>
    <property type="evidence" value="ECO:0007669"/>
    <property type="project" value="UniProtKB-ARBA"/>
</dbReference>
<dbReference type="InterPro" id="IPR018060">
    <property type="entry name" value="HTH_AraC"/>
</dbReference>
<keyword evidence="12" id="KW-1185">Reference proteome</keyword>
<evidence type="ECO:0000256" key="6">
    <source>
        <dbReference type="ARBA" id="ARBA00023125"/>
    </source>
</evidence>
<dbReference type="PROSITE" id="PS01124">
    <property type="entry name" value="HTH_ARAC_FAMILY_2"/>
    <property type="match status" value="1"/>
</dbReference>